<keyword evidence="2" id="KW-1185">Reference proteome</keyword>
<evidence type="ECO:0000313" key="1">
    <source>
        <dbReference type="EMBL" id="RIA88332.1"/>
    </source>
</evidence>
<protein>
    <recommendedName>
        <fullName evidence="3">HTH myb-type domain-containing protein</fullName>
    </recommendedName>
</protein>
<evidence type="ECO:0008006" key="3">
    <source>
        <dbReference type="Google" id="ProtNLM"/>
    </source>
</evidence>
<comment type="caution">
    <text evidence="1">The sequence shown here is derived from an EMBL/GenBank/DDBJ whole genome shotgun (WGS) entry which is preliminary data.</text>
</comment>
<dbReference type="InterPro" id="IPR009057">
    <property type="entry name" value="Homeodomain-like_sf"/>
</dbReference>
<dbReference type="Gene3D" id="1.10.10.60">
    <property type="entry name" value="Homeodomain-like"/>
    <property type="match status" value="1"/>
</dbReference>
<reference evidence="1 2" key="1">
    <citation type="submission" date="2018-06" db="EMBL/GenBank/DDBJ databases">
        <title>Comparative genomics reveals the genomic features of Rhizophagus irregularis, R. cerebriforme, R. diaphanum and Gigaspora rosea, and their symbiotic lifestyle signature.</title>
        <authorList>
            <person name="Morin E."/>
            <person name="San Clemente H."/>
            <person name="Chen E.C.H."/>
            <person name="De La Providencia I."/>
            <person name="Hainaut M."/>
            <person name="Kuo A."/>
            <person name="Kohler A."/>
            <person name="Murat C."/>
            <person name="Tang N."/>
            <person name="Roy S."/>
            <person name="Loubradou J."/>
            <person name="Henrissat B."/>
            <person name="Grigoriev I.V."/>
            <person name="Corradi N."/>
            <person name="Roux C."/>
            <person name="Martin F.M."/>
        </authorList>
    </citation>
    <scope>NUCLEOTIDE SEQUENCE [LARGE SCALE GENOMIC DNA]</scope>
    <source>
        <strain evidence="1 2">DAOM 227022</strain>
    </source>
</reference>
<evidence type="ECO:0000313" key="2">
    <source>
        <dbReference type="Proteomes" id="UP000265703"/>
    </source>
</evidence>
<name>A0A397SRI5_9GLOM</name>
<gene>
    <name evidence="1" type="ORF">C1645_775173</name>
</gene>
<organism evidence="1 2">
    <name type="scientific">Glomus cerebriforme</name>
    <dbReference type="NCBI Taxonomy" id="658196"/>
    <lineage>
        <taxon>Eukaryota</taxon>
        <taxon>Fungi</taxon>
        <taxon>Fungi incertae sedis</taxon>
        <taxon>Mucoromycota</taxon>
        <taxon>Glomeromycotina</taxon>
        <taxon>Glomeromycetes</taxon>
        <taxon>Glomerales</taxon>
        <taxon>Glomeraceae</taxon>
        <taxon>Glomus</taxon>
    </lineage>
</organism>
<dbReference type="AlphaFoldDB" id="A0A397SRI5"/>
<sequence length="204" mass="24309">MKMKFGKFRSRNDLKNIWNIRKRQLQRINKTAEGKVVFSPFGAEHETGPFVKYSIQFLLNDDKNVENFENNDVGLVLPEMKKSNETLFSEEIDDKIIELMKEWGHLSSPYAKINEIIPEYTSKQIRRRWINKLNPELCPDPLNEEEKEFIIQGINNQLKLNPEDDKISWKDMISEMKIKFDKLHSENKVKNFWYANKKKRSLSK</sequence>
<dbReference type="Proteomes" id="UP000265703">
    <property type="component" value="Unassembled WGS sequence"/>
</dbReference>
<dbReference type="EMBL" id="QKYT01000268">
    <property type="protein sequence ID" value="RIA88332.1"/>
    <property type="molecule type" value="Genomic_DNA"/>
</dbReference>
<proteinExistence type="predicted"/>
<accession>A0A397SRI5</accession>
<dbReference type="SUPFAM" id="SSF46689">
    <property type="entry name" value="Homeodomain-like"/>
    <property type="match status" value="1"/>
</dbReference>
<dbReference type="Pfam" id="PF13921">
    <property type="entry name" value="Myb_DNA-bind_6"/>
    <property type="match status" value="1"/>
</dbReference>
<dbReference type="OrthoDB" id="2143914at2759"/>